<gene>
    <name evidence="1" type="ORF">BMMGA3_17165</name>
</gene>
<name>I3DTK4_BACMM</name>
<evidence type="ECO:0000313" key="1">
    <source>
        <dbReference type="EMBL" id="AIE61780.1"/>
    </source>
</evidence>
<dbReference type="Proteomes" id="UP000027602">
    <property type="component" value="Plasmid pBM69"/>
</dbReference>
<evidence type="ECO:0008006" key="3">
    <source>
        <dbReference type="Google" id="ProtNLM"/>
    </source>
</evidence>
<dbReference type="OrthoDB" id="2454204at2"/>
<dbReference type="HOGENOM" id="CLU_1114075_0_0_9"/>
<geneLocation type="plasmid" evidence="1 2">
    <name>pBM69</name>
</geneLocation>
<dbReference type="EMBL" id="CP007740">
    <property type="protein sequence ID" value="AIE61780.1"/>
    <property type="molecule type" value="Genomic_DNA"/>
</dbReference>
<dbReference type="RefSeq" id="WP_003349922.1">
    <property type="nucleotide sequence ID" value="NZ_ADWW01000012.1"/>
</dbReference>
<sequence length="230" mass="28069">MEEQFFKISDFASKIGKHINTVDGWFKKLEEQHIHYVNRINNEKVYDQLDLKIALFIKQRREQKWALDAIFEDLENHFDLRPFPLEEEPKNDVLDLNIIKRQIVEEVRKGIEEVAGAQLKEIKDEYDKIMMQYMVQVEEQYKNIMKHLPDPEESQKRRQQQISNLITRRRVESILKREALKQWEQKPESERLKRVGLFSKIEDVNKRDRFIEEYIDQHFEEYMKKEFGIK</sequence>
<evidence type="ECO:0000313" key="2">
    <source>
        <dbReference type="Proteomes" id="UP000027602"/>
    </source>
</evidence>
<reference evidence="1 2" key="1">
    <citation type="journal article" date="2015" name="BMC Genomics">
        <title>Transcriptome analysis of thermophilic methylotrophic Bacillus methanolicus MGA3 using RNA-sequencing provides detailed insights into its previously uncharted transcriptional landscape.</title>
        <authorList>
            <person name="Irla M."/>
            <person name="Neshat A."/>
            <person name="Brautaset T."/>
            <person name="Ruckert C."/>
            <person name="Kalinowski J."/>
            <person name="Wendisch V.F."/>
        </authorList>
    </citation>
    <scope>NUCLEOTIDE SEQUENCE [LARGE SCALE GENOMIC DNA]</scope>
    <source>
        <strain evidence="2">MGA3 / ATCC 53907</strain>
        <plasmid evidence="2">Plasmid pBM69</plasmid>
    </source>
</reference>
<dbReference type="eggNOG" id="ENOG5030HZY">
    <property type="taxonomic scope" value="Bacteria"/>
</dbReference>
<keyword evidence="2" id="KW-1185">Reference proteome</keyword>
<protein>
    <recommendedName>
        <fullName evidence="3">MerR family transcriptional regulator</fullName>
    </recommendedName>
</protein>
<proteinExistence type="predicted"/>
<keyword evidence="1" id="KW-0614">Plasmid</keyword>
<dbReference type="AlphaFoldDB" id="I3DTK4"/>
<organism evidence="1 2">
    <name type="scientific">Bacillus methanolicus (strain MGA3 / ATCC 53907)</name>
    <dbReference type="NCBI Taxonomy" id="796606"/>
    <lineage>
        <taxon>Bacteria</taxon>
        <taxon>Bacillati</taxon>
        <taxon>Bacillota</taxon>
        <taxon>Bacilli</taxon>
        <taxon>Bacillales</taxon>
        <taxon>Bacillaceae</taxon>
        <taxon>Bacillus</taxon>
    </lineage>
</organism>
<dbReference type="KEGG" id="bmet:BMMGA3_17165"/>
<accession>I3DTK4</accession>